<evidence type="ECO:0000313" key="2">
    <source>
        <dbReference type="EMBL" id="KAJ1141721.1"/>
    </source>
</evidence>
<evidence type="ECO:0000256" key="1">
    <source>
        <dbReference type="SAM" id="MobiDB-lite"/>
    </source>
</evidence>
<proteinExistence type="predicted"/>
<feature type="compositionally biased region" description="Polar residues" evidence="1">
    <location>
        <begin position="1"/>
        <end position="12"/>
    </location>
</feature>
<gene>
    <name evidence="2" type="ORF">NDU88_008049</name>
</gene>
<feature type="region of interest" description="Disordered" evidence="1">
    <location>
        <begin position="134"/>
        <end position="181"/>
    </location>
</feature>
<dbReference type="Proteomes" id="UP001066276">
    <property type="component" value="Chromosome 6"/>
</dbReference>
<feature type="compositionally biased region" description="Basic and acidic residues" evidence="1">
    <location>
        <begin position="16"/>
        <end position="29"/>
    </location>
</feature>
<name>A0AAV7QMI5_PLEWA</name>
<dbReference type="EMBL" id="JANPWB010000010">
    <property type="protein sequence ID" value="KAJ1141721.1"/>
    <property type="molecule type" value="Genomic_DNA"/>
</dbReference>
<dbReference type="AlphaFoldDB" id="A0AAV7QMI5"/>
<reference evidence="2" key="1">
    <citation type="journal article" date="2022" name="bioRxiv">
        <title>Sequencing and chromosome-scale assembly of the giantPleurodeles waltlgenome.</title>
        <authorList>
            <person name="Brown T."/>
            <person name="Elewa A."/>
            <person name="Iarovenko S."/>
            <person name="Subramanian E."/>
            <person name="Araus A.J."/>
            <person name="Petzold A."/>
            <person name="Susuki M."/>
            <person name="Suzuki K.-i.T."/>
            <person name="Hayashi T."/>
            <person name="Toyoda A."/>
            <person name="Oliveira C."/>
            <person name="Osipova E."/>
            <person name="Leigh N.D."/>
            <person name="Simon A."/>
            <person name="Yun M.H."/>
        </authorList>
    </citation>
    <scope>NUCLEOTIDE SEQUENCE</scope>
    <source>
        <strain evidence="2">20211129_DDA</strain>
        <tissue evidence="2">Liver</tissue>
    </source>
</reference>
<evidence type="ECO:0000313" key="3">
    <source>
        <dbReference type="Proteomes" id="UP001066276"/>
    </source>
</evidence>
<feature type="region of interest" description="Disordered" evidence="1">
    <location>
        <begin position="1"/>
        <end position="29"/>
    </location>
</feature>
<organism evidence="2 3">
    <name type="scientific">Pleurodeles waltl</name>
    <name type="common">Iberian ribbed newt</name>
    <dbReference type="NCBI Taxonomy" id="8319"/>
    <lineage>
        <taxon>Eukaryota</taxon>
        <taxon>Metazoa</taxon>
        <taxon>Chordata</taxon>
        <taxon>Craniata</taxon>
        <taxon>Vertebrata</taxon>
        <taxon>Euteleostomi</taxon>
        <taxon>Amphibia</taxon>
        <taxon>Batrachia</taxon>
        <taxon>Caudata</taxon>
        <taxon>Salamandroidea</taxon>
        <taxon>Salamandridae</taxon>
        <taxon>Pleurodelinae</taxon>
        <taxon>Pleurodeles</taxon>
    </lineage>
</organism>
<protein>
    <submittedName>
        <fullName evidence="2">Uncharacterized protein</fullName>
    </submittedName>
</protein>
<feature type="compositionally biased region" description="Basic residues" evidence="1">
    <location>
        <begin position="136"/>
        <end position="145"/>
    </location>
</feature>
<sequence>MALDTQCHSDASNAGKRAEEPSRRFNVSRGEDRGYYKEIKANACQQKKNGIKSSQKAGTVVTEPAGYKLNELKIQVLCAKDASFKDSRVATEAVYLGMRLTTDVDRIVEINMAPTLVAMEACLDRVGPLKVEPIAKKKSQKRKSKATGEGPFAKKGKPLRNKTAETTQENSEGDRRKRKRKNVLETYIKDIQGAVKKLKPLLHSKSLKPRHVGEGKRPLRVVPREVIQRLERCRTEVIQACEAAATDIGVKPE</sequence>
<accession>A0AAV7QMI5</accession>
<comment type="caution">
    <text evidence="2">The sequence shown here is derived from an EMBL/GenBank/DDBJ whole genome shotgun (WGS) entry which is preliminary data.</text>
</comment>
<keyword evidence="3" id="KW-1185">Reference proteome</keyword>